<reference evidence="2 3" key="1">
    <citation type="submission" date="2021-06" db="EMBL/GenBank/DDBJ databases">
        <title>Whole genome sequence of Paenibacillus sophorae DSM23020 for comparative genomics.</title>
        <authorList>
            <person name="Kim M.-J."/>
            <person name="Lee G."/>
            <person name="Shin J.-H."/>
        </authorList>
    </citation>
    <scope>NUCLEOTIDE SEQUENCE [LARGE SCALE GENOMIC DNA]</scope>
    <source>
        <strain evidence="2 3">DSM 23020</strain>
    </source>
</reference>
<feature type="compositionally biased region" description="Basic and acidic residues" evidence="1">
    <location>
        <begin position="55"/>
        <end position="64"/>
    </location>
</feature>
<gene>
    <name evidence="2" type="ORF">KP014_14255</name>
</gene>
<protein>
    <submittedName>
        <fullName evidence="2">Uncharacterized protein</fullName>
    </submittedName>
</protein>
<evidence type="ECO:0000313" key="3">
    <source>
        <dbReference type="Proteomes" id="UP000683429"/>
    </source>
</evidence>
<evidence type="ECO:0000256" key="1">
    <source>
        <dbReference type="SAM" id="MobiDB-lite"/>
    </source>
</evidence>
<proteinExistence type="predicted"/>
<organism evidence="2 3">
    <name type="scientific">Paenibacillus sophorae</name>
    <dbReference type="NCBI Taxonomy" id="1333845"/>
    <lineage>
        <taxon>Bacteria</taxon>
        <taxon>Bacillati</taxon>
        <taxon>Bacillota</taxon>
        <taxon>Bacilli</taxon>
        <taxon>Bacillales</taxon>
        <taxon>Paenibacillaceae</taxon>
        <taxon>Paenibacillus</taxon>
    </lineage>
</organism>
<name>A0ABX8H4X7_9BACL</name>
<evidence type="ECO:0000313" key="2">
    <source>
        <dbReference type="EMBL" id="QWU13183.1"/>
    </source>
</evidence>
<dbReference type="RefSeq" id="WP_139210650.1">
    <property type="nucleotide sequence ID" value="NZ_CP076607.1"/>
</dbReference>
<dbReference type="Proteomes" id="UP000683429">
    <property type="component" value="Chromosome"/>
</dbReference>
<accession>A0ABX8H4X7</accession>
<feature type="region of interest" description="Disordered" evidence="1">
    <location>
        <begin position="1"/>
        <end position="64"/>
    </location>
</feature>
<sequence length="64" mass="7383">MSVADEERTNNMLFTDGKLRAFEQMMRQPPRRPLRPNGNPKKSLQSDPALQPKPTRKEKPHGLD</sequence>
<dbReference type="EMBL" id="CP076607">
    <property type="protein sequence ID" value="QWU13183.1"/>
    <property type="molecule type" value="Genomic_DNA"/>
</dbReference>
<keyword evidence="3" id="KW-1185">Reference proteome</keyword>